<evidence type="ECO:0000256" key="7">
    <source>
        <dbReference type="ARBA" id="ARBA00024033"/>
    </source>
</evidence>
<feature type="transmembrane region" description="Helical" evidence="9">
    <location>
        <begin position="198"/>
        <end position="219"/>
    </location>
</feature>
<evidence type="ECO:0000313" key="11">
    <source>
        <dbReference type="Proteomes" id="UP000595221"/>
    </source>
</evidence>
<name>A0A7T4T3E1_9MICC</name>
<evidence type="ECO:0000256" key="9">
    <source>
        <dbReference type="SAM" id="Phobius"/>
    </source>
</evidence>
<evidence type="ECO:0000256" key="6">
    <source>
        <dbReference type="ARBA" id="ARBA00023136"/>
    </source>
</evidence>
<evidence type="ECO:0000256" key="4">
    <source>
        <dbReference type="ARBA" id="ARBA00022692"/>
    </source>
</evidence>
<feature type="transmembrane region" description="Helical" evidence="9">
    <location>
        <begin position="80"/>
        <end position="106"/>
    </location>
</feature>
<gene>
    <name evidence="10" type="ORF">I6H58_05540</name>
</gene>
<dbReference type="InterPro" id="IPR018584">
    <property type="entry name" value="GT87"/>
</dbReference>
<evidence type="ECO:0000256" key="3">
    <source>
        <dbReference type="ARBA" id="ARBA00022679"/>
    </source>
</evidence>
<dbReference type="Proteomes" id="UP000595221">
    <property type="component" value="Chromosome"/>
</dbReference>
<proteinExistence type="inferred from homology"/>
<evidence type="ECO:0000256" key="1">
    <source>
        <dbReference type="ARBA" id="ARBA00004651"/>
    </source>
</evidence>
<dbReference type="Pfam" id="PF09594">
    <property type="entry name" value="GT87"/>
    <property type="match status" value="1"/>
</dbReference>
<dbReference type="AlphaFoldDB" id="A0A7T4T3E1"/>
<evidence type="ECO:0000256" key="5">
    <source>
        <dbReference type="ARBA" id="ARBA00022989"/>
    </source>
</evidence>
<feature type="transmembrane region" description="Helical" evidence="9">
    <location>
        <begin position="376"/>
        <end position="398"/>
    </location>
</feature>
<accession>A0A7T4T3E1</accession>
<feature type="compositionally biased region" description="Low complexity" evidence="8">
    <location>
        <begin position="445"/>
        <end position="462"/>
    </location>
</feature>
<feature type="compositionally biased region" description="Low complexity" evidence="8">
    <location>
        <begin position="1"/>
        <end position="12"/>
    </location>
</feature>
<reference evidence="10 11" key="1">
    <citation type="submission" date="2020-12" db="EMBL/GenBank/DDBJ databases">
        <title>FDA dAtabase for Regulatory Grade micrObial Sequences (FDA-ARGOS): Supporting development and validation of Infectious Disease Dx tests.</title>
        <authorList>
            <person name="Sproer C."/>
            <person name="Gronow S."/>
            <person name="Severitt S."/>
            <person name="Schroder I."/>
            <person name="Tallon L."/>
            <person name="Sadzewicz L."/>
            <person name="Zhao X."/>
            <person name="Boylan J."/>
            <person name="Ott S."/>
            <person name="Bowen H."/>
            <person name="Vavikolanu K."/>
            <person name="Mehta A."/>
            <person name="Aluvathingal J."/>
            <person name="Nadendla S."/>
            <person name="Lowell S."/>
            <person name="Myers T."/>
            <person name="Yan Y."/>
            <person name="Sichtig H."/>
        </authorList>
    </citation>
    <scope>NUCLEOTIDE SEQUENCE [LARGE SCALE GENOMIC DNA]</scope>
    <source>
        <strain evidence="10 11">FDAARGOS_1001</strain>
    </source>
</reference>
<dbReference type="EMBL" id="CP066078">
    <property type="protein sequence ID" value="QQC58487.1"/>
    <property type="molecule type" value="Genomic_DNA"/>
</dbReference>
<keyword evidence="6 9" id="KW-0472">Membrane</keyword>
<feature type="transmembrane region" description="Helical" evidence="9">
    <location>
        <begin position="347"/>
        <end position="364"/>
    </location>
</feature>
<feature type="transmembrane region" description="Helical" evidence="9">
    <location>
        <begin position="112"/>
        <end position="134"/>
    </location>
</feature>
<organism evidence="10 11">
    <name type="scientific">Rothia kristinae</name>
    <dbReference type="NCBI Taxonomy" id="37923"/>
    <lineage>
        <taxon>Bacteria</taxon>
        <taxon>Bacillati</taxon>
        <taxon>Actinomycetota</taxon>
        <taxon>Actinomycetes</taxon>
        <taxon>Micrococcales</taxon>
        <taxon>Micrococcaceae</taxon>
        <taxon>Rothia</taxon>
    </lineage>
</organism>
<dbReference type="RefSeq" id="WP_198489577.1">
    <property type="nucleotide sequence ID" value="NZ_CP066078.1"/>
</dbReference>
<keyword evidence="3" id="KW-0808">Transferase</keyword>
<evidence type="ECO:0000313" key="10">
    <source>
        <dbReference type="EMBL" id="QQC58487.1"/>
    </source>
</evidence>
<protein>
    <submittedName>
        <fullName evidence="10">DUF2029 domain-containing protein</fullName>
    </submittedName>
</protein>
<dbReference type="GO" id="GO:0016758">
    <property type="term" value="F:hexosyltransferase activity"/>
    <property type="evidence" value="ECO:0007669"/>
    <property type="project" value="InterPro"/>
</dbReference>
<feature type="transmembrane region" description="Helical" evidence="9">
    <location>
        <begin position="323"/>
        <end position="341"/>
    </location>
</feature>
<feature type="region of interest" description="Disordered" evidence="8">
    <location>
        <begin position="1"/>
        <end position="20"/>
    </location>
</feature>
<evidence type="ECO:0000256" key="2">
    <source>
        <dbReference type="ARBA" id="ARBA00022475"/>
    </source>
</evidence>
<comment type="subcellular location">
    <subcellularLocation>
        <location evidence="1">Cell membrane</location>
        <topology evidence="1">Multi-pass membrane protein</topology>
    </subcellularLocation>
</comment>
<feature type="transmembrane region" description="Helical" evidence="9">
    <location>
        <begin position="226"/>
        <end position="244"/>
    </location>
</feature>
<feature type="transmembrane region" description="Helical" evidence="9">
    <location>
        <begin position="146"/>
        <end position="166"/>
    </location>
</feature>
<sequence length="462" mass="50403">MSSPAASSSPQPSRRDRDAAVPEPSRAWQIGAWVVVVAAVGAQLISSMLVGGLDFSVYRTGAATIFGNDGVRADLYDRDLVPLGGGFLPFTYPPFAALILLPFAFIPMWLGQAIMLAFSVAVAWWFAAIVYDYVNHRGRRIPFQDKLGRTTTIALLTAVILLSGPWRRGIGLVQINPLIMLLVLGDLLRPATRLPRGFFIGIAGGIKLTPLVFGLIPLMRKDVKGVLTLGASFLGTIALGFLLLPHQAMQFWTSAVSDPTRVGNINYPDNISVQGWLMHLTLEGYHAQMPTALLSGLHWLLIAVLLVGTAAVIPVLDRRGMRLSVIGLTAFLMLEMSPISWSHHNTWLPLIAAAFLVDALPWAFRERDWRRTAAQVLAWVAFVGLYYSPLWLAATVAGTTENLDYVSRPAQIAAGLPMLAHYLLVLLWITQIWRHRHDPLPGDPGPDAAARPDAAAPRTLPS</sequence>
<keyword evidence="5 9" id="KW-1133">Transmembrane helix</keyword>
<feature type="transmembrane region" description="Helical" evidence="9">
    <location>
        <begin position="30"/>
        <end position="50"/>
    </location>
</feature>
<dbReference type="GO" id="GO:0005886">
    <property type="term" value="C:plasma membrane"/>
    <property type="evidence" value="ECO:0007669"/>
    <property type="project" value="UniProtKB-SubCell"/>
</dbReference>
<keyword evidence="4 9" id="KW-0812">Transmembrane</keyword>
<feature type="transmembrane region" description="Helical" evidence="9">
    <location>
        <begin position="410"/>
        <end position="429"/>
    </location>
</feature>
<comment type="similarity">
    <text evidence="7">Belongs to the glycosyltransferase 87 family.</text>
</comment>
<feature type="transmembrane region" description="Helical" evidence="9">
    <location>
        <begin position="297"/>
        <end position="316"/>
    </location>
</feature>
<keyword evidence="2" id="KW-1003">Cell membrane</keyword>
<feature type="region of interest" description="Disordered" evidence="8">
    <location>
        <begin position="441"/>
        <end position="462"/>
    </location>
</feature>
<evidence type="ECO:0000256" key="8">
    <source>
        <dbReference type="SAM" id="MobiDB-lite"/>
    </source>
</evidence>